<dbReference type="GO" id="GO:0030246">
    <property type="term" value="F:carbohydrate binding"/>
    <property type="evidence" value="ECO:0007669"/>
    <property type="project" value="InterPro"/>
</dbReference>
<evidence type="ECO:0008006" key="7">
    <source>
        <dbReference type="Google" id="ProtNLM"/>
    </source>
</evidence>
<protein>
    <recommendedName>
        <fullName evidence="7">Aldose 1-epimerase</fullName>
    </recommendedName>
</protein>
<keyword evidence="4" id="KW-0472">Membrane</keyword>
<dbReference type="InterPro" id="IPR011013">
    <property type="entry name" value="Gal_mutarotase_sf_dom"/>
</dbReference>
<reference evidence="6" key="1">
    <citation type="journal article" date="2017" name="Genome Biol.">
        <title>Comparative genomics reveals high biological diversity and specific adaptations in the industrially and medically important fungal genus Aspergillus.</title>
        <authorList>
            <person name="de Vries R.P."/>
            <person name="Riley R."/>
            <person name="Wiebenga A."/>
            <person name="Aguilar-Osorio G."/>
            <person name="Amillis S."/>
            <person name="Uchima C.A."/>
            <person name="Anderluh G."/>
            <person name="Asadollahi M."/>
            <person name="Askin M."/>
            <person name="Barry K."/>
            <person name="Battaglia E."/>
            <person name="Bayram O."/>
            <person name="Benocci T."/>
            <person name="Braus-Stromeyer S.A."/>
            <person name="Caldana C."/>
            <person name="Canovas D."/>
            <person name="Cerqueira G.C."/>
            <person name="Chen F."/>
            <person name="Chen W."/>
            <person name="Choi C."/>
            <person name="Clum A."/>
            <person name="Dos Santos R.A."/>
            <person name="Damasio A.R."/>
            <person name="Diallinas G."/>
            <person name="Emri T."/>
            <person name="Fekete E."/>
            <person name="Flipphi M."/>
            <person name="Freyberg S."/>
            <person name="Gallo A."/>
            <person name="Gournas C."/>
            <person name="Habgood R."/>
            <person name="Hainaut M."/>
            <person name="Harispe M.L."/>
            <person name="Henrissat B."/>
            <person name="Hilden K.S."/>
            <person name="Hope R."/>
            <person name="Hossain A."/>
            <person name="Karabika E."/>
            <person name="Karaffa L."/>
            <person name="Karanyi Z."/>
            <person name="Krasevec N."/>
            <person name="Kuo A."/>
            <person name="Kusch H."/>
            <person name="LaButti K."/>
            <person name="Lagendijk E.L."/>
            <person name="Lapidus A."/>
            <person name="Levasseur A."/>
            <person name="Lindquist E."/>
            <person name="Lipzen A."/>
            <person name="Logrieco A.F."/>
            <person name="MacCabe A."/>
            <person name="Maekelae M.R."/>
            <person name="Malavazi I."/>
            <person name="Melin P."/>
            <person name="Meyer V."/>
            <person name="Mielnichuk N."/>
            <person name="Miskei M."/>
            <person name="Molnar A.P."/>
            <person name="Mule G."/>
            <person name="Ngan C.Y."/>
            <person name="Orejas M."/>
            <person name="Orosz E."/>
            <person name="Ouedraogo J.P."/>
            <person name="Overkamp K.M."/>
            <person name="Park H.-S."/>
            <person name="Perrone G."/>
            <person name="Piumi F."/>
            <person name="Punt P.J."/>
            <person name="Ram A.F."/>
            <person name="Ramon A."/>
            <person name="Rauscher S."/>
            <person name="Record E."/>
            <person name="Riano-Pachon D.M."/>
            <person name="Robert V."/>
            <person name="Roehrig J."/>
            <person name="Ruller R."/>
            <person name="Salamov A."/>
            <person name="Salih N.S."/>
            <person name="Samson R.A."/>
            <person name="Sandor E."/>
            <person name="Sanguinetti M."/>
            <person name="Schuetze T."/>
            <person name="Sepcic K."/>
            <person name="Shelest E."/>
            <person name="Sherlock G."/>
            <person name="Sophianopoulou V."/>
            <person name="Squina F.M."/>
            <person name="Sun H."/>
            <person name="Susca A."/>
            <person name="Todd R.B."/>
            <person name="Tsang A."/>
            <person name="Unkles S.E."/>
            <person name="van de Wiele N."/>
            <person name="van Rossen-Uffink D."/>
            <person name="Oliveira J.V."/>
            <person name="Vesth T.C."/>
            <person name="Visser J."/>
            <person name="Yu J.-H."/>
            <person name="Zhou M."/>
            <person name="Andersen M.R."/>
            <person name="Archer D.B."/>
            <person name="Baker S.E."/>
            <person name="Benoit I."/>
            <person name="Brakhage A.A."/>
            <person name="Braus G.H."/>
            <person name="Fischer R."/>
            <person name="Frisvad J.C."/>
            <person name="Goldman G.H."/>
            <person name="Houbraken J."/>
            <person name="Oakley B."/>
            <person name="Pocsi I."/>
            <person name="Scazzocchio C."/>
            <person name="Seiboth B."/>
            <person name="vanKuyk P.A."/>
            <person name="Wortman J."/>
            <person name="Dyer P.S."/>
            <person name="Grigoriev I.V."/>
        </authorList>
    </citation>
    <scope>NUCLEOTIDE SEQUENCE [LARGE SCALE GENOMIC DNA]</scope>
    <source>
        <strain evidence="6">CBS 101740 / IMI 381727 / IBT 21946</strain>
    </source>
</reference>
<dbReference type="PANTHER" id="PTHR10091">
    <property type="entry name" value="ALDOSE-1-EPIMERASE"/>
    <property type="match status" value="1"/>
</dbReference>
<dbReference type="GO" id="GO:0004034">
    <property type="term" value="F:aldose 1-epimerase activity"/>
    <property type="evidence" value="ECO:0007669"/>
    <property type="project" value="TreeGrafter"/>
</dbReference>
<keyword evidence="6" id="KW-1185">Reference proteome</keyword>
<dbReference type="CDD" id="cd09019">
    <property type="entry name" value="galactose_mutarotase_like"/>
    <property type="match status" value="1"/>
</dbReference>
<proteinExistence type="inferred from homology"/>
<dbReference type="PANTHER" id="PTHR10091:SF6">
    <property type="entry name" value="1-EPIMERASE, PUTATIVE (AFU_ORTHOLOGUE AFUA_3G13240)-RELATED"/>
    <property type="match status" value="1"/>
</dbReference>
<dbReference type="GO" id="GO:0033499">
    <property type="term" value="P:galactose catabolic process via UDP-galactose, Leloir pathway"/>
    <property type="evidence" value="ECO:0007669"/>
    <property type="project" value="TreeGrafter"/>
</dbReference>
<dbReference type="Gene3D" id="2.70.98.10">
    <property type="match status" value="1"/>
</dbReference>
<keyword evidence="2" id="KW-0413">Isomerase</keyword>
<dbReference type="Pfam" id="PF01263">
    <property type="entry name" value="Aldose_epim"/>
    <property type="match status" value="2"/>
</dbReference>
<dbReference type="FunFam" id="2.70.98.10:FF:000014">
    <property type="entry name" value="Aldose 1-epimerase, putative"/>
    <property type="match status" value="1"/>
</dbReference>
<evidence type="ECO:0000256" key="1">
    <source>
        <dbReference type="ARBA" id="ARBA00006206"/>
    </source>
</evidence>
<feature type="transmembrane region" description="Helical" evidence="4">
    <location>
        <begin position="31"/>
        <end position="48"/>
    </location>
</feature>
<keyword evidence="4" id="KW-0812">Transmembrane</keyword>
<dbReference type="InterPro" id="IPR014718">
    <property type="entry name" value="GH-type_carb-bd"/>
</dbReference>
<dbReference type="InterPro" id="IPR047215">
    <property type="entry name" value="Galactose_mutarotase-like"/>
</dbReference>
<evidence type="ECO:0000256" key="3">
    <source>
        <dbReference type="ARBA" id="ARBA00023277"/>
    </source>
</evidence>
<evidence type="ECO:0000313" key="5">
    <source>
        <dbReference type="EMBL" id="OJJ75910.1"/>
    </source>
</evidence>
<dbReference type="GO" id="GO:0006006">
    <property type="term" value="P:glucose metabolic process"/>
    <property type="evidence" value="ECO:0007669"/>
    <property type="project" value="TreeGrafter"/>
</dbReference>
<dbReference type="STRING" id="767769.A0A1L9UWF0"/>
<keyword evidence="3" id="KW-0119">Carbohydrate metabolism</keyword>
<sequence>MSPSSRSGQGSLQLLGCCRSLLCPARITPRILIIYCCLFLLITTLLGIRMHVRSYLSAVLYGLPALSQVAAAKSTGDPFQLYTISAENITAKLIPYGARLTSLLVPDRDGNFQDVVVGYDDPKQYLRDSETNHTFFGAVVGRYANRIKNGTFSIGSDVYHIPENENDGEDTLHGGTVGYDQRNWTVTAYSNSSITFTLVDRALEDFPGDVITLALTETTPIMLANHIYWNLNAFKDETVLEDTWLQLPLSKRLIGTDGILIPNGTILDVDVYDSAPDFVSGKLVGQDIEKADGLCGTDCTGYDNCFIVDRPPQYAARNSIVPIVHMNSSTTGISLDVATNQQALQIYSCNGQNGTIPVKQSQVQRNKAEGVDGAEYVNQHGCIVIETEGWIDGINNPQWGQLSDQIYSPETGPAVNWATYQFGTV</sequence>
<gene>
    <name evidence="5" type="ORF">ASPBRDRAFT_386232</name>
</gene>
<dbReference type="GeneID" id="93576459"/>
<evidence type="ECO:0000256" key="4">
    <source>
        <dbReference type="SAM" id="Phobius"/>
    </source>
</evidence>
<dbReference type="AlphaFoldDB" id="A0A1L9UWF0"/>
<dbReference type="SUPFAM" id="SSF74650">
    <property type="entry name" value="Galactose mutarotase-like"/>
    <property type="match status" value="1"/>
</dbReference>
<comment type="similarity">
    <text evidence="1">Belongs to the aldose epimerase family.</text>
</comment>
<keyword evidence="4" id="KW-1133">Transmembrane helix</keyword>
<dbReference type="InterPro" id="IPR008183">
    <property type="entry name" value="Aldose_1/G6P_1-epimerase"/>
</dbReference>
<dbReference type="VEuPathDB" id="FungiDB:ASPBRDRAFT_386232"/>
<dbReference type="EMBL" id="KV878680">
    <property type="protein sequence ID" value="OJJ75910.1"/>
    <property type="molecule type" value="Genomic_DNA"/>
</dbReference>
<accession>A0A1L9UWF0</accession>
<dbReference type="OMA" id="NWATYQF"/>
<dbReference type="Proteomes" id="UP000184499">
    <property type="component" value="Unassembled WGS sequence"/>
</dbReference>
<dbReference type="RefSeq" id="XP_067483157.1">
    <property type="nucleotide sequence ID" value="XM_067623971.1"/>
</dbReference>
<evidence type="ECO:0000256" key="2">
    <source>
        <dbReference type="ARBA" id="ARBA00023235"/>
    </source>
</evidence>
<name>A0A1L9UWF0_ASPBC</name>
<dbReference type="OrthoDB" id="274691at2759"/>
<organism evidence="5 6">
    <name type="scientific">Aspergillus brasiliensis (strain CBS 101740 / IMI 381727 / IBT 21946)</name>
    <dbReference type="NCBI Taxonomy" id="767769"/>
    <lineage>
        <taxon>Eukaryota</taxon>
        <taxon>Fungi</taxon>
        <taxon>Dikarya</taxon>
        <taxon>Ascomycota</taxon>
        <taxon>Pezizomycotina</taxon>
        <taxon>Eurotiomycetes</taxon>
        <taxon>Eurotiomycetidae</taxon>
        <taxon>Eurotiales</taxon>
        <taxon>Aspergillaceae</taxon>
        <taxon>Aspergillus</taxon>
        <taxon>Aspergillus subgen. Circumdati</taxon>
    </lineage>
</organism>
<evidence type="ECO:0000313" key="6">
    <source>
        <dbReference type="Proteomes" id="UP000184499"/>
    </source>
</evidence>